<dbReference type="PANTHER" id="PTHR22142:SF2">
    <property type="entry name" value="KINETOCHORE PROTEIN SPC24"/>
    <property type="match status" value="1"/>
</dbReference>
<evidence type="ECO:0000256" key="5">
    <source>
        <dbReference type="ARBA" id="ARBA00022776"/>
    </source>
</evidence>
<keyword evidence="8 12" id="KW-0539">Nucleus</keyword>
<dbReference type="PANTHER" id="PTHR22142">
    <property type="match status" value="1"/>
</dbReference>
<evidence type="ECO:0000313" key="15">
    <source>
        <dbReference type="Proteomes" id="UP001519460"/>
    </source>
</evidence>
<dbReference type="EMBL" id="JACVVK020000003">
    <property type="protein sequence ID" value="KAK7507848.1"/>
    <property type="molecule type" value="Genomic_DNA"/>
</dbReference>
<evidence type="ECO:0000256" key="11">
    <source>
        <dbReference type="ARBA" id="ARBA00045419"/>
    </source>
</evidence>
<sequence>MSRTTLEQVSVYAEQLLTVLVGDDTEAVTLQNVQEIAHQVAALRQKQLQQLKDDVSYLTSSTGLKSDGAASDSTTEDLAQLEADLKEQVEALQAQSGRITGECQHLKEQLAKAQSELKALEDQRQGVKDAKAAALPKARCDVNLYSNITNLRWQFQCEPHEVKGYICNNSDVKTFNLNTQQVSRFFITNYLWDLIEEDW</sequence>
<evidence type="ECO:0000313" key="14">
    <source>
        <dbReference type="EMBL" id="KAK7507848.1"/>
    </source>
</evidence>
<feature type="coiled-coil region" evidence="13">
    <location>
        <begin position="71"/>
        <end position="130"/>
    </location>
</feature>
<keyword evidence="15" id="KW-1185">Reference proteome</keyword>
<evidence type="ECO:0000256" key="6">
    <source>
        <dbReference type="ARBA" id="ARBA00022838"/>
    </source>
</evidence>
<evidence type="ECO:0000256" key="1">
    <source>
        <dbReference type="ARBA" id="ARBA00007804"/>
    </source>
</evidence>
<evidence type="ECO:0000256" key="2">
    <source>
        <dbReference type="ARBA" id="ARBA00013690"/>
    </source>
</evidence>
<comment type="caution">
    <text evidence="14">The sequence shown here is derived from an EMBL/GenBank/DDBJ whole genome shotgun (WGS) entry which is preliminary data.</text>
</comment>
<dbReference type="Gene3D" id="3.30.160.570">
    <property type="entry name" value="Ncd80 complex, Spc24 subunit"/>
    <property type="match status" value="1"/>
</dbReference>
<evidence type="ECO:0000256" key="7">
    <source>
        <dbReference type="ARBA" id="ARBA00023054"/>
    </source>
</evidence>
<protein>
    <recommendedName>
        <fullName evidence="2 12">Kinetochore protein Spc24</fullName>
    </recommendedName>
</protein>
<comment type="subunit">
    <text evidence="12">Component of the NDC80 complex.</text>
</comment>
<evidence type="ECO:0000256" key="3">
    <source>
        <dbReference type="ARBA" id="ARBA00022454"/>
    </source>
</evidence>
<dbReference type="InterPro" id="IPR013252">
    <property type="entry name" value="Ndc80_Spc24"/>
</dbReference>
<evidence type="ECO:0000256" key="4">
    <source>
        <dbReference type="ARBA" id="ARBA00022618"/>
    </source>
</evidence>
<keyword evidence="4 12" id="KW-0132">Cell division</keyword>
<evidence type="ECO:0000256" key="12">
    <source>
        <dbReference type="RuleBase" id="RU368011"/>
    </source>
</evidence>
<name>A0ABD0M7S6_9CAEN</name>
<comment type="subcellular location">
    <subcellularLocation>
        <location evidence="12">Nucleus</location>
    </subcellularLocation>
    <subcellularLocation>
        <location evidence="12">Chromosome</location>
        <location evidence="12">Centromere</location>
        <location evidence="12">Kinetochore</location>
    </subcellularLocation>
</comment>
<accession>A0ABD0M7S6</accession>
<evidence type="ECO:0000256" key="10">
    <source>
        <dbReference type="ARBA" id="ARBA00023328"/>
    </source>
</evidence>
<keyword evidence="7 13" id="KW-0175">Coiled coil</keyword>
<comment type="function">
    <text evidence="11">Acts as a component of the essential kinetochore-associated NDC80 complex, which is required for chromosome segregation and spindle checkpoint activity. Required for kinetochore integrity and the organization of stable microtubule binding sites in the outer plate of the kinetochore. The NDC80 complex synergistically enhances the affinity of the SKA1 complex for microtubules and may allow the NDC80 complex to track depolymerizing microtubules.</text>
</comment>
<dbReference type="CDD" id="cd11565">
    <property type="entry name" value="RWD_Spc24"/>
    <property type="match status" value="1"/>
</dbReference>
<dbReference type="GO" id="GO:0005634">
    <property type="term" value="C:nucleus"/>
    <property type="evidence" value="ECO:0007669"/>
    <property type="project" value="UniProtKB-SubCell"/>
</dbReference>
<evidence type="ECO:0000256" key="9">
    <source>
        <dbReference type="ARBA" id="ARBA00023306"/>
    </source>
</evidence>
<proteinExistence type="inferred from homology"/>
<evidence type="ECO:0000256" key="8">
    <source>
        <dbReference type="ARBA" id="ARBA00023242"/>
    </source>
</evidence>
<dbReference type="Proteomes" id="UP001519460">
    <property type="component" value="Unassembled WGS sequence"/>
</dbReference>
<keyword evidence="10 12" id="KW-0137">Centromere</keyword>
<organism evidence="14 15">
    <name type="scientific">Batillaria attramentaria</name>
    <dbReference type="NCBI Taxonomy" id="370345"/>
    <lineage>
        <taxon>Eukaryota</taxon>
        <taxon>Metazoa</taxon>
        <taxon>Spiralia</taxon>
        <taxon>Lophotrochozoa</taxon>
        <taxon>Mollusca</taxon>
        <taxon>Gastropoda</taxon>
        <taxon>Caenogastropoda</taxon>
        <taxon>Sorbeoconcha</taxon>
        <taxon>Cerithioidea</taxon>
        <taxon>Batillariidae</taxon>
        <taxon>Batillaria</taxon>
    </lineage>
</organism>
<comment type="similarity">
    <text evidence="1 12">Belongs to the SPC24 family.</text>
</comment>
<keyword evidence="6 12" id="KW-0995">Kinetochore</keyword>
<keyword evidence="9 12" id="KW-0131">Cell cycle</keyword>
<dbReference type="GO" id="GO:0000776">
    <property type="term" value="C:kinetochore"/>
    <property type="evidence" value="ECO:0007669"/>
    <property type="project" value="UniProtKB-KW"/>
</dbReference>
<keyword evidence="3 12" id="KW-0158">Chromosome</keyword>
<reference evidence="14 15" key="1">
    <citation type="journal article" date="2023" name="Sci. Data">
        <title>Genome assembly of the Korean intertidal mud-creeper Batillaria attramentaria.</title>
        <authorList>
            <person name="Patra A.K."/>
            <person name="Ho P.T."/>
            <person name="Jun S."/>
            <person name="Lee S.J."/>
            <person name="Kim Y."/>
            <person name="Won Y.J."/>
        </authorList>
    </citation>
    <scope>NUCLEOTIDE SEQUENCE [LARGE SCALE GENOMIC DNA]</scope>
    <source>
        <strain evidence="14">Wonlab-2016</strain>
    </source>
</reference>
<keyword evidence="5 12" id="KW-0498">Mitosis</keyword>
<dbReference type="AlphaFoldDB" id="A0ABD0M7S6"/>
<evidence type="ECO:0000256" key="13">
    <source>
        <dbReference type="SAM" id="Coils"/>
    </source>
</evidence>
<gene>
    <name evidence="14" type="ORF">BaRGS_00000813</name>
</gene>
<dbReference type="Pfam" id="PF08286">
    <property type="entry name" value="Spc24"/>
    <property type="match status" value="1"/>
</dbReference>
<dbReference type="GO" id="GO:0051301">
    <property type="term" value="P:cell division"/>
    <property type="evidence" value="ECO:0007669"/>
    <property type="project" value="UniProtKB-UniRule"/>
</dbReference>